<dbReference type="Proteomes" id="UP000776629">
    <property type="component" value="Unassembled WGS sequence"/>
</dbReference>
<name>A0ABS2EPF1_9LACO</name>
<dbReference type="EMBL" id="JACJJQ010000024">
    <property type="protein sequence ID" value="MBM6754293.1"/>
    <property type="molecule type" value="Genomic_DNA"/>
</dbReference>
<gene>
    <name evidence="1" type="ORF">H5993_05930</name>
</gene>
<evidence type="ECO:0000313" key="2">
    <source>
        <dbReference type="Proteomes" id="UP000776629"/>
    </source>
</evidence>
<proteinExistence type="predicted"/>
<organism evidence="1 2">
    <name type="scientific">Limosilactobacillus alvi</name>
    <dbReference type="NCBI Taxonomy" id="990412"/>
    <lineage>
        <taxon>Bacteria</taxon>
        <taxon>Bacillati</taxon>
        <taxon>Bacillota</taxon>
        <taxon>Bacilli</taxon>
        <taxon>Lactobacillales</taxon>
        <taxon>Lactobacillaceae</taxon>
        <taxon>Limosilactobacillus</taxon>
    </lineage>
</organism>
<reference evidence="1 2" key="1">
    <citation type="journal article" date="2021" name="Sci. Rep.">
        <title>The distribution of antibiotic resistance genes in chicken gut microbiota commensals.</title>
        <authorList>
            <person name="Juricova H."/>
            <person name="Matiasovicova J."/>
            <person name="Kubasova T."/>
            <person name="Cejkova D."/>
            <person name="Rychlik I."/>
        </authorList>
    </citation>
    <scope>NUCLEOTIDE SEQUENCE [LARGE SCALE GENOMIC DNA]</scope>
    <source>
        <strain evidence="1 2">An810</strain>
    </source>
</reference>
<protein>
    <submittedName>
        <fullName evidence="1">Uncharacterized protein</fullName>
    </submittedName>
</protein>
<sequence length="52" mass="6251">MDKKSTSRKLKPFEKWKGVTFDYSNVTTEDEKKTKDYQKAFKEAFASRNKRK</sequence>
<accession>A0ABS2EPF1</accession>
<evidence type="ECO:0000313" key="1">
    <source>
        <dbReference type="EMBL" id="MBM6754293.1"/>
    </source>
</evidence>
<dbReference type="RefSeq" id="WP_204776619.1">
    <property type="nucleotide sequence ID" value="NZ_JACJJQ010000024.1"/>
</dbReference>
<comment type="caution">
    <text evidence="1">The sequence shown here is derived from an EMBL/GenBank/DDBJ whole genome shotgun (WGS) entry which is preliminary data.</text>
</comment>
<keyword evidence="2" id="KW-1185">Reference proteome</keyword>